<reference evidence="2" key="1">
    <citation type="submission" date="2019-10" db="EMBL/GenBank/DDBJ databases">
        <authorList>
            <person name="Alexander J."/>
            <person name="Oliphant A."/>
            <person name="Wilcockson D."/>
            <person name="Brendler-Spieth T."/>
            <person name="Dircksen H."/>
            <person name="Webster S."/>
        </authorList>
    </citation>
    <scope>NUCLEOTIDE SEQUENCE</scope>
    <source>
        <tissue evidence="2">Nervous tissue</tissue>
    </source>
</reference>
<protein>
    <submittedName>
        <fullName evidence="2">Elongated pigment-dispersing hormone</fullName>
    </submittedName>
</protein>
<feature type="signal peptide" evidence="1">
    <location>
        <begin position="1"/>
        <end position="23"/>
    </location>
</feature>
<evidence type="ECO:0000313" key="2">
    <source>
        <dbReference type="EMBL" id="QNJ59907.1"/>
    </source>
</evidence>
<gene>
    <name evidence="2" type="primary">ePDH</name>
</gene>
<keyword evidence="1" id="KW-0732">Signal</keyword>
<accession>A0A7G8LRN5</accession>
<name>A0A7G8LRN5_CARMA</name>
<proteinExistence type="evidence at transcript level"/>
<feature type="chain" id="PRO_5028817689" evidence="1">
    <location>
        <begin position="24"/>
        <end position="92"/>
    </location>
</feature>
<dbReference type="AlphaFoldDB" id="A0A7G8LRN5"/>
<sequence length="92" mass="10247">MTSVLRVMVVVMVVAILTTTVISHPTWIGDIANKEEDGEVRLMPVMMVAVPHLRSAHHTQPRPDQAHKRNSELLNTLLGSQDLGNMRNAGRR</sequence>
<evidence type="ECO:0000256" key="1">
    <source>
        <dbReference type="SAM" id="SignalP"/>
    </source>
</evidence>
<dbReference type="EMBL" id="MN602310">
    <property type="protein sequence ID" value="QNJ59907.1"/>
    <property type="molecule type" value="mRNA"/>
</dbReference>
<organism evidence="2">
    <name type="scientific">Carcinus maenas</name>
    <name type="common">Common shore crab</name>
    <name type="synonym">Green crab</name>
    <dbReference type="NCBI Taxonomy" id="6759"/>
    <lineage>
        <taxon>Eukaryota</taxon>
        <taxon>Metazoa</taxon>
        <taxon>Ecdysozoa</taxon>
        <taxon>Arthropoda</taxon>
        <taxon>Crustacea</taxon>
        <taxon>Multicrustacea</taxon>
        <taxon>Malacostraca</taxon>
        <taxon>Eumalacostraca</taxon>
        <taxon>Eucarida</taxon>
        <taxon>Decapoda</taxon>
        <taxon>Pleocyemata</taxon>
        <taxon>Brachyura</taxon>
        <taxon>Eubrachyura</taxon>
        <taxon>Portunoidea</taxon>
        <taxon>Carcinidae</taxon>
        <taxon>Carcinus</taxon>
    </lineage>
</organism>